<evidence type="ECO:0000313" key="2">
    <source>
        <dbReference type="EMBL" id="CAA9399345.1"/>
    </source>
</evidence>
<keyword evidence="2" id="KW-0378">Hydrolase</keyword>
<dbReference type="AlphaFoldDB" id="A0A6J4NWD6"/>
<name>A0A6J4NWD6_9ACTN</name>
<accession>A0A6J4NWD6</accession>
<gene>
    <name evidence="2" type="ORF">AVDCRST_MAG06-2046</name>
</gene>
<sequence length="152" mass="16163">ERAAAHPSDVPPEHGALPGGPGAAARVRGPVPRPGAPPAARAAARAPDVRLGGDPRGLRGRRPRRAVALPGRLPPAAQRGGGAPRRHLRHRRRRPRPDQARRPGDLRGVPCGPRERLPRAPRRRPGRGGRPGQGDVHGVPRPGQRVPGRPLR</sequence>
<feature type="compositionally biased region" description="Basic and acidic residues" evidence="1">
    <location>
        <begin position="47"/>
        <end position="57"/>
    </location>
</feature>
<proteinExistence type="predicted"/>
<reference evidence="2" key="1">
    <citation type="submission" date="2020-02" db="EMBL/GenBank/DDBJ databases">
        <authorList>
            <person name="Meier V. D."/>
        </authorList>
    </citation>
    <scope>NUCLEOTIDE SEQUENCE</scope>
    <source>
        <strain evidence="2">AVDCRST_MAG06</strain>
    </source>
</reference>
<protein>
    <submittedName>
        <fullName evidence="2">Uncharacterized protein, similar to the N-terminal domain of Lon protease</fullName>
    </submittedName>
</protein>
<evidence type="ECO:0000256" key="1">
    <source>
        <dbReference type="SAM" id="MobiDB-lite"/>
    </source>
</evidence>
<dbReference type="GO" id="GO:0008233">
    <property type="term" value="F:peptidase activity"/>
    <property type="evidence" value="ECO:0007669"/>
    <property type="project" value="UniProtKB-KW"/>
</dbReference>
<feature type="non-terminal residue" evidence="2">
    <location>
        <position position="1"/>
    </location>
</feature>
<dbReference type="GO" id="GO:0006508">
    <property type="term" value="P:proteolysis"/>
    <property type="evidence" value="ECO:0007669"/>
    <property type="project" value="UniProtKB-KW"/>
</dbReference>
<keyword evidence="2" id="KW-0645">Protease</keyword>
<feature type="compositionally biased region" description="Basic residues" evidence="1">
    <location>
        <begin position="84"/>
        <end position="95"/>
    </location>
</feature>
<feature type="compositionally biased region" description="Low complexity" evidence="1">
    <location>
        <begin position="66"/>
        <end position="77"/>
    </location>
</feature>
<dbReference type="EMBL" id="CADCUP010000139">
    <property type="protein sequence ID" value="CAA9399345.1"/>
    <property type="molecule type" value="Genomic_DNA"/>
</dbReference>
<feature type="non-terminal residue" evidence="2">
    <location>
        <position position="152"/>
    </location>
</feature>
<feature type="compositionally biased region" description="Basic and acidic residues" evidence="1">
    <location>
        <begin position="96"/>
        <end position="105"/>
    </location>
</feature>
<feature type="compositionally biased region" description="Low complexity" evidence="1">
    <location>
        <begin position="136"/>
        <end position="152"/>
    </location>
</feature>
<feature type="region of interest" description="Disordered" evidence="1">
    <location>
        <begin position="1"/>
        <end position="152"/>
    </location>
</feature>
<organism evidence="2">
    <name type="scientific">uncultured Nocardioides sp</name>
    <dbReference type="NCBI Taxonomy" id="198441"/>
    <lineage>
        <taxon>Bacteria</taxon>
        <taxon>Bacillati</taxon>
        <taxon>Actinomycetota</taxon>
        <taxon>Actinomycetes</taxon>
        <taxon>Propionibacteriales</taxon>
        <taxon>Nocardioidaceae</taxon>
        <taxon>Nocardioides</taxon>
        <taxon>environmental samples</taxon>
    </lineage>
</organism>